<evidence type="ECO:0000256" key="4">
    <source>
        <dbReference type="ARBA" id="ARBA00044676"/>
    </source>
</evidence>
<comment type="cofactor">
    <cofactor evidence="1 7">
        <name>a divalent metal cation</name>
        <dbReference type="ChEBI" id="CHEBI:60240"/>
    </cofactor>
</comment>
<comment type="catalytic activity">
    <reaction evidence="5">
        <text>a 5'-end triphospho-ribonucleoside in mRNA + H2O = a 5'-end phospho-ribonucleoside in mRNA + diphosphate + H(+)</text>
        <dbReference type="Rhea" id="RHEA:78683"/>
        <dbReference type="Rhea" id="RHEA-COMP:15692"/>
        <dbReference type="Rhea" id="RHEA-COMP:17164"/>
        <dbReference type="ChEBI" id="CHEBI:15377"/>
        <dbReference type="ChEBI" id="CHEBI:15378"/>
        <dbReference type="ChEBI" id="CHEBI:33019"/>
        <dbReference type="ChEBI" id="CHEBI:138282"/>
        <dbReference type="ChEBI" id="CHEBI:167618"/>
    </reaction>
    <physiologicalReaction direction="left-to-right" evidence="5">
        <dbReference type="Rhea" id="RHEA:78684"/>
    </physiologicalReaction>
</comment>
<dbReference type="Proteomes" id="UP001338582">
    <property type="component" value="Chromosome 5"/>
</dbReference>
<evidence type="ECO:0000313" key="10">
    <source>
        <dbReference type="Proteomes" id="UP001338582"/>
    </source>
</evidence>
<dbReference type="GO" id="GO:0005829">
    <property type="term" value="C:cytosol"/>
    <property type="evidence" value="ECO:0007669"/>
    <property type="project" value="TreeGrafter"/>
</dbReference>
<keyword evidence="10" id="KW-1185">Reference proteome</keyword>
<dbReference type="PANTHER" id="PTHR12395:SF9">
    <property type="entry name" value="DECAPPING AND EXORIBONUCLEASE PROTEIN"/>
    <property type="match status" value="1"/>
</dbReference>
<dbReference type="KEGG" id="asau:88175251"/>
<dbReference type="GO" id="GO:0000956">
    <property type="term" value="P:nuclear-transcribed mRNA catabolic process"/>
    <property type="evidence" value="ECO:0007669"/>
    <property type="project" value="TreeGrafter"/>
</dbReference>
<evidence type="ECO:0000259" key="8">
    <source>
        <dbReference type="Pfam" id="PF08652"/>
    </source>
</evidence>
<evidence type="ECO:0000313" key="9">
    <source>
        <dbReference type="EMBL" id="WPK26828.1"/>
    </source>
</evidence>
<dbReference type="GO" id="GO:0046872">
    <property type="term" value="F:metal ion binding"/>
    <property type="evidence" value="ECO:0007669"/>
    <property type="project" value="UniProtKB-KW"/>
</dbReference>
<comment type="catalytic activity">
    <reaction evidence="4">
        <text>a 5'-end (N(7)-methyl 5'-triphosphoguanosine)-ribonucleoside-ribonucleotide in mRNA + H2O = a (N(7)-methyl 5'-triphosphoguanosine)-nucleoside + a 5'-end phospho-ribonucleoside in mRNA + H(+)</text>
        <dbReference type="Rhea" id="RHEA:66928"/>
        <dbReference type="Rhea" id="RHEA-COMP:15692"/>
        <dbReference type="Rhea" id="RHEA-COMP:17313"/>
        <dbReference type="ChEBI" id="CHEBI:15377"/>
        <dbReference type="ChEBI" id="CHEBI:15378"/>
        <dbReference type="ChEBI" id="CHEBI:138282"/>
        <dbReference type="ChEBI" id="CHEBI:172876"/>
        <dbReference type="ChEBI" id="CHEBI:172877"/>
    </reaction>
    <physiologicalReaction direction="left-to-right" evidence="4">
        <dbReference type="Rhea" id="RHEA:66929"/>
    </physiologicalReaction>
</comment>
<dbReference type="PANTHER" id="PTHR12395">
    <property type="entry name" value="DOM-3 RELATED"/>
    <property type="match status" value="1"/>
</dbReference>
<dbReference type="GO" id="GO:0003723">
    <property type="term" value="F:RNA binding"/>
    <property type="evidence" value="ECO:0007669"/>
    <property type="project" value="UniProtKB-KW"/>
</dbReference>
<dbReference type="GO" id="GO:0004518">
    <property type="term" value="F:nuclease activity"/>
    <property type="evidence" value="ECO:0007669"/>
    <property type="project" value="UniProtKB-KW"/>
</dbReference>
<dbReference type="RefSeq" id="XP_062879207.1">
    <property type="nucleotide sequence ID" value="XM_063023137.1"/>
</dbReference>
<dbReference type="GO" id="GO:0000166">
    <property type="term" value="F:nucleotide binding"/>
    <property type="evidence" value="ECO:0007669"/>
    <property type="project" value="UniProtKB-KW"/>
</dbReference>
<keyword evidence="7" id="KW-0694">RNA-binding</keyword>
<gene>
    <name evidence="9" type="ORF">PUMCH_004190</name>
</gene>
<proteinExistence type="inferred from homology"/>
<dbReference type="AlphaFoldDB" id="A0AAX4HE05"/>
<feature type="domain" description="RAI1-like" evidence="8">
    <location>
        <begin position="16"/>
        <end position="381"/>
    </location>
</feature>
<dbReference type="GO" id="GO:0034353">
    <property type="term" value="F:mRNA 5'-diphosphatase activity"/>
    <property type="evidence" value="ECO:0007669"/>
    <property type="project" value="TreeGrafter"/>
</dbReference>
<keyword evidence="7" id="KW-0378">Hydrolase</keyword>
<dbReference type="GeneID" id="88175251"/>
<reference evidence="9 10" key="1">
    <citation type="submission" date="2023-10" db="EMBL/GenBank/DDBJ databases">
        <title>Draft Genome Sequence of Candida saopaulonensis from a very Premature Infant with Sepsis.</title>
        <authorList>
            <person name="Ning Y."/>
            <person name="Dai R."/>
            <person name="Xiao M."/>
            <person name="Xu Y."/>
            <person name="Yan Q."/>
            <person name="Zhang L."/>
        </authorList>
    </citation>
    <scope>NUCLEOTIDE SEQUENCE [LARGE SCALE GENOMIC DNA]</scope>
    <source>
        <strain evidence="9 10">19XY460</strain>
    </source>
</reference>
<dbReference type="Pfam" id="PF08652">
    <property type="entry name" value="RAI1"/>
    <property type="match status" value="1"/>
</dbReference>
<accession>A0AAX4HE05</accession>
<dbReference type="EC" id="3.6.1.-" evidence="7"/>
<dbReference type="InterPro" id="IPR013961">
    <property type="entry name" value="RAI1"/>
</dbReference>
<dbReference type="GO" id="GO:0110155">
    <property type="term" value="P:NAD-cap decapping"/>
    <property type="evidence" value="ECO:0007669"/>
    <property type="project" value="TreeGrafter"/>
</dbReference>
<evidence type="ECO:0000256" key="6">
    <source>
        <dbReference type="ARBA" id="ARBA00048124"/>
    </source>
</evidence>
<name>A0AAX4HE05_9ASCO</name>
<keyword evidence="3 7" id="KW-0540">Nuclease</keyword>
<comment type="subcellular location">
    <subcellularLocation>
        <location evidence="7">Nucleus</location>
    </subcellularLocation>
</comment>
<comment type="catalytic activity">
    <reaction evidence="6">
        <text>a 5'-end NAD(+)-phospho-ribonucleoside in mRNA + H2O = a 5'-end phospho-ribonucleoside in mRNA + NAD(+) + H(+)</text>
        <dbReference type="Rhea" id="RHEA:60880"/>
        <dbReference type="Rhea" id="RHEA-COMP:15692"/>
        <dbReference type="Rhea" id="RHEA-COMP:15698"/>
        <dbReference type="ChEBI" id="CHEBI:15377"/>
        <dbReference type="ChEBI" id="CHEBI:15378"/>
        <dbReference type="ChEBI" id="CHEBI:57540"/>
        <dbReference type="ChEBI" id="CHEBI:138282"/>
        <dbReference type="ChEBI" id="CHEBI:144029"/>
    </reaction>
    <physiologicalReaction direction="left-to-right" evidence="6">
        <dbReference type="Rhea" id="RHEA:60881"/>
    </physiologicalReaction>
</comment>
<sequence length="391" mass="45580">MPTIQTSSRSANTALKQPKELFSYSRTVGGTWNFDEEVSKEEAISYFYFPDSDVNKKINLSDGLQNFQKIPDMLNVADFPSYLRSIQNHEQETGKKIKADIITFRGIMTKLLTLPYNLNSPIDMYAIAYDGQIFLKNNDELDQSRRDKEQEELSSNPQKKEHLERCEYVGYKFETITTLPKPWAQCSRPMIEKRPKKVVNNYEQYISVVRSGIGKVKTVLAGEVDCIWDFLPEGGENILPHYAELKTSRVVDTPHHAMQFEKKLFRTWAQCFLIGIKRVVYGFRDDQYILKDVEVYDTEEIPLLIKDNEIPRSNNPRILCIEALKWYGALLEWLVQSIDRNNEQVAYKIRYVPGQNQVQLSECSKEENEKLRNGAILSEEFKQWRDSIRQT</sequence>
<evidence type="ECO:0000256" key="1">
    <source>
        <dbReference type="ARBA" id="ARBA00001968"/>
    </source>
</evidence>
<keyword evidence="7" id="KW-0479">Metal-binding</keyword>
<organism evidence="9 10">
    <name type="scientific">Australozyma saopauloensis</name>
    <dbReference type="NCBI Taxonomy" id="291208"/>
    <lineage>
        <taxon>Eukaryota</taxon>
        <taxon>Fungi</taxon>
        <taxon>Dikarya</taxon>
        <taxon>Ascomycota</taxon>
        <taxon>Saccharomycotina</taxon>
        <taxon>Pichiomycetes</taxon>
        <taxon>Metschnikowiaceae</taxon>
        <taxon>Australozyma</taxon>
    </lineage>
</organism>
<comment type="function">
    <text evidence="7">Decapping enzyme for NAD-capped RNAs: specifically hydrolyzes the nicotinamide adenine dinucleotide (NAD) cap from a subset of RNAs by removing the entire NAD moiety from the 5'-end of an NAD-capped RNA.</text>
</comment>
<dbReference type="GO" id="GO:0005634">
    <property type="term" value="C:nucleus"/>
    <property type="evidence" value="ECO:0007669"/>
    <property type="project" value="UniProtKB-SubCell"/>
</dbReference>
<comment type="similarity">
    <text evidence="2 7">Belongs to the DXO/Dom3Z family.</text>
</comment>
<evidence type="ECO:0000256" key="2">
    <source>
        <dbReference type="ARBA" id="ARBA00006562"/>
    </source>
</evidence>
<keyword evidence="7" id="KW-0539">Nucleus</keyword>
<evidence type="ECO:0000256" key="5">
    <source>
        <dbReference type="ARBA" id="ARBA00044692"/>
    </source>
</evidence>
<evidence type="ECO:0000256" key="7">
    <source>
        <dbReference type="RuleBase" id="RU367113"/>
    </source>
</evidence>
<protein>
    <recommendedName>
        <fullName evidence="7">Decapping nuclease</fullName>
        <ecNumber evidence="7">3.6.1.-</ecNumber>
    </recommendedName>
</protein>
<dbReference type="InterPro" id="IPR039039">
    <property type="entry name" value="RAI1-like_fam"/>
</dbReference>
<evidence type="ECO:0000256" key="3">
    <source>
        <dbReference type="ARBA" id="ARBA00022722"/>
    </source>
</evidence>
<keyword evidence="7" id="KW-0547">Nucleotide-binding</keyword>
<dbReference type="EMBL" id="CP138898">
    <property type="protein sequence ID" value="WPK26828.1"/>
    <property type="molecule type" value="Genomic_DNA"/>
</dbReference>